<feature type="domain" description="Heterokaryon incompatibility" evidence="1">
    <location>
        <begin position="71"/>
        <end position="229"/>
    </location>
</feature>
<organism evidence="2 3">
    <name type="scientific">Hyaloscypha bicolor E</name>
    <dbReference type="NCBI Taxonomy" id="1095630"/>
    <lineage>
        <taxon>Eukaryota</taxon>
        <taxon>Fungi</taxon>
        <taxon>Dikarya</taxon>
        <taxon>Ascomycota</taxon>
        <taxon>Pezizomycotina</taxon>
        <taxon>Leotiomycetes</taxon>
        <taxon>Helotiales</taxon>
        <taxon>Hyaloscyphaceae</taxon>
        <taxon>Hyaloscypha</taxon>
        <taxon>Hyaloscypha bicolor</taxon>
    </lineage>
</organism>
<dbReference type="OrthoDB" id="2157530at2759"/>
<gene>
    <name evidence="2" type="ORF">K444DRAFT_605863</name>
</gene>
<evidence type="ECO:0000313" key="3">
    <source>
        <dbReference type="Proteomes" id="UP000235371"/>
    </source>
</evidence>
<accession>A0A2J6TV09</accession>
<dbReference type="PANTHER" id="PTHR24148:SF64">
    <property type="entry name" value="HETEROKARYON INCOMPATIBILITY DOMAIN-CONTAINING PROTEIN"/>
    <property type="match status" value="1"/>
</dbReference>
<name>A0A2J6TV09_9HELO</name>
<dbReference type="InterPro" id="IPR052895">
    <property type="entry name" value="HetReg/Transcr_Mod"/>
</dbReference>
<dbReference type="RefSeq" id="XP_024743767.1">
    <property type="nucleotide sequence ID" value="XM_024878885.1"/>
</dbReference>
<dbReference type="EMBL" id="KZ613740">
    <property type="protein sequence ID" value="PMD66863.1"/>
    <property type="molecule type" value="Genomic_DNA"/>
</dbReference>
<reference evidence="2 3" key="1">
    <citation type="submission" date="2016-04" db="EMBL/GenBank/DDBJ databases">
        <title>A degradative enzymes factory behind the ericoid mycorrhizal symbiosis.</title>
        <authorList>
            <consortium name="DOE Joint Genome Institute"/>
            <person name="Martino E."/>
            <person name="Morin E."/>
            <person name="Grelet G."/>
            <person name="Kuo A."/>
            <person name="Kohler A."/>
            <person name="Daghino S."/>
            <person name="Barry K."/>
            <person name="Choi C."/>
            <person name="Cichocki N."/>
            <person name="Clum A."/>
            <person name="Copeland A."/>
            <person name="Hainaut M."/>
            <person name="Haridas S."/>
            <person name="Labutti K."/>
            <person name="Lindquist E."/>
            <person name="Lipzen A."/>
            <person name="Khouja H.-R."/>
            <person name="Murat C."/>
            <person name="Ohm R."/>
            <person name="Olson A."/>
            <person name="Spatafora J."/>
            <person name="Veneault-Fourrey C."/>
            <person name="Henrissat B."/>
            <person name="Grigoriev I."/>
            <person name="Martin F."/>
            <person name="Perotto S."/>
        </authorList>
    </citation>
    <scope>NUCLEOTIDE SEQUENCE [LARGE SCALE GENOMIC DNA]</scope>
    <source>
        <strain evidence="2 3">E</strain>
    </source>
</reference>
<evidence type="ECO:0000259" key="1">
    <source>
        <dbReference type="Pfam" id="PF06985"/>
    </source>
</evidence>
<dbReference type="STRING" id="1095630.A0A2J6TV09"/>
<proteinExistence type="predicted"/>
<dbReference type="Pfam" id="PF06985">
    <property type="entry name" value="HET"/>
    <property type="match status" value="1"/>
</dbReference>
<dbReference type="PANTHER" id="PTHR24148">
    <property type="entry name" value="ANKYRIN REPEAT DOMAIN-CONTAINING PROTEIN 39 HOMOLOG-RELATED"/>
    <property type="match status" value="1"/>
</dbReference>
<dbReference type="AlphaFoldDB" id="A0A2J6TV09"/>
<dbReference type="InParanoid" id="A0A2J6TV09"/>
<dbReference type="GeneID" id="36586962"/>
<sequence>MENLKDPQQSLPEAGNHSTTNIMQQPYQYRPLASLTSIRVLCLLPCRASLQDKQLHCKLEEVSLESNPVFQAPSYTWGENVFPCTLLCDAHKIKITQNLRDALLNFQQPDKELRIWIDAICINQSDTEEKSHQIPLMEDIYRKASNVLIWLGTESEGSKEAMRYLTHIGSKFLERGGPVLEPKVEQHCEEHGATNKVLWEEVYGDSEMMKKTDVIWTRPWFSRRWVIQEIAFARTATVYCGTEKVEWDVLAMAGEVLARLEGDGSQYLNRRTGMGRGAVTRGLQNITKVARIRKDIWASEREAMAIQIYACLEDARGFDCRDDKDRVFALLGIFNHRRKTPFTIEYKRSEAEVFEAFARYCIRESGSVDVLSWAGISNHLLCGESLKIPSWVPDWRLPFRGPTDMLRGFAAGGKFEATLEFDESNSVLVTRGKLIDRVLAVMPCVGEIEQEELAKGEPKWTVVNPSYVGLWYQFLEMRLFETLAFVGMDRYPYRVGGGSVWAALARTLIMDDKEVTFDYKRQIGNMLPEQVPDNEPQPELPDEFTGFRNWIYLKLGDLTGQNRIITSPGMVMIDYELMTYFSRVVDRSQERRFYVTRKGYMGLGPKELEINDQICVFAGSRVPHALRPQNEDFRAFNEPPRIEYEWCGDVNVGGIDVPYVKRTRKEKFRLVGECYTQGLMSGEIWKVDTAVLEDFILV</sequence>
<dbReference type="Proteomes" id="UP000235371">
    <property type="component" value="Unassembled WGS sequence"/>
</dbReference>
<protein>
    <submittedName>
        <fullName evidence="2">HET-domain-containing protein</fullName>
    </submittedName>
</protein>
<dbReference type="InterPro" id="IPR010730">
    <property type="entry name" value="HET"/>
</dbReference>
<evidence type="ECO:0000313" key="2">
    <source>
        <dbReference type="EMBL" id="PMD66863.1"/>
    </source>
</evidence>
<keyword evidence="3" id="KW-1185">Reference proteome</keyword>
<dbReference type="Pfam" id="PF26639">
    <property type="entry name" value="Het-6_barrel"/>
    <property type="match status" value="1"/>
</dbReference>